<organism evidence="4 5">
    <name type="scientific">Lolium multiflorum</name>
    <name type="common">Italian ryegrass</name>
    <name type="synonym">Lolium perenne subsp. multiflorum</name>
    <dbReference type="NCBI Taxonomy" id="4521"/>
    <lineage>
        <taxon>Eukaryota</taxon>
        <taxon>Viridiplantae</taxon>
        <taxon>Streptophyta</taxon>
        <taxon>Embryophyta</taxon>
        <taxon>Tracheophyta</taxon>
        <taxon>Spermatophyta</taxon>
        <taxon>Magnoliopsida</taxon>
        <taxon>Liliopsida</taxon>
        <taxon>Poales</taxon>
        <taxon>Poaceae</taxon>
        <taxon>BOP clade</taxon>
        <taxon>Pooideae</taxon>
        <taxon>Poodae</taxon>
        <taxon>Poeae</taxon>
        <taxon>Poeae Chloroplast Group 2 (Poeae type)</taxon>
        <taxon>Loliodinae</taxon>
        <taxon>Loliinae</taxon>
        <taxon>Lolium</taxon>
    </lineage>
</organism>
<dbReference type="Gene3D" id="3.10.10.10">
    <property type="entry name" value="HIV Type 1 Reverse Transcriptase, subunit A, domain 1"/>
    <property type="match status" value="1"/>
</dbReference>
<dbReference type="InterPro" id="IPR043502">
    <property type="entry name" value="DNA/RNA_pol_sf"/>
</dbReference>
<feature type="compositionally biased region" description="Polar residues" evidence="1">
    <location>
        <begin position="548"/>
        <end position="561"/>
    </location>
</feature>
<dbReference type="PANTHER" id="PTHR24559">
    <property type="entry name" value="TRANSPOSON TY3-I GAG-POL POLYPROTEIN"/>
    <property type="match status" value="1"/>
</dbReference>
<dbReference type="InterPro" id="IPR053134">
    <property type="entry name" value="RNA-dir_DNA_polymerase"/>
</dbReference>
<dbReference type="PANTHER" id="PTHR24559:SF447">
    <property type="entry name" value="RNA-DIRECTED DNA POLYMERASE HOMOLOG"/>
    <property type="match status" value="1"/>
</dbReference>
<feature type="compositionally biased region" description="Polar residues" evidence="1">
    <location>
        <begin position="446"/>
        <end position="462"/>
    </location>
</feature>
<feature type="compositionally biased region" description="Basic and acidic residues" evidence="1">
    <location>
        <begin position="477"/>
        <end position="501"/>
    </location>
</feature>
<feature type="compositionally biased region" description="Polar residues" evidence="1">
    <location>
        <begin position="85"/>
        <end position="102"/>
    </location>
</feature>
<dbReference type="Gene3D" id="3.30.70.270">
    <property type="match status" value="1"/>
</dbReference>
<evidence type="ECO:0000256" key="1">
    <source>
        <dbReference type="SAM" id="MobiDB-lite"/>
    </source>
</evidence>
<comment type="caution">
    <text evidence="4">The sequence shown here is derived from an EMBL/GenBank/DDBJ whole genome shotgun (WGS) entry which is preliminary data.</text>
</comment>
<keyword evidence="5" id="KW-1185">Reference proteome</keyword>
<dbReference type="InterPro" id="IPR005162">
    <property type="entry name" value="Retrotrans_gag_dom"/>
</dbReference>
<dbReference type="Pfam" id="PF00078">
    <property type="entry name" value="RVT_1"/>
    <property type="match status" value="1"/>
</dbReference>
<sequence>MGKPRDTKIAILPSTTRKGTTLSTSAALDSPSVIDKLVSPPHASHAGTSAESENSHNIDNVSAVLDDSGSLGSFLDATIAKSRQIENTETPNENAATPVNSPESVEYSSDDLDEDYVELDDDFIEKCNATTDARKIKKLLAKHAVRYKLSPDPKFATSPINIRDKDYDFSLDLSHIAIVEKTPFCGTEKESAVEHMTELSTLSGLFSDDIKMRTYFVAKFFPFSLKDDAKTWYNNLPPGSIKSPKELLDVFFRKYFPASAQHAALQRIYNFDQEDGEKLPEAWARFCSLIRAQPDHDLEKHDLLDIFYSGLTIESRAYLDSCAGCVFRKRTPEDAEELLAKIGRNHDDWSTPEPTPTPIVKKRGMIKLNDEDMREAKKSLKEKGIKPEDVKNLPPIEDICETIPPSSMIEDPLYPEGHPKRVEQDSQLIKTSAPSKKKKKKHKNVVESSEPVNDPNSISISDAETESGNEHEEDNDKNDTPDKEEIEKEPEKPAKNKKYTKEDFITEKHGAVIDCNKGMVTFNVDDKEHTVYFPKRIDKCPKKLAKVTPNTAASAQQQRRVSTGRKFTPNNPNNRSGRLFHMSAEEAQEAPDVVLGMFSVNSLKIRATDIPKTAFTTRYGLYEYNVMSFGLTNAPAYFMNLMNKIFMNFLDKFVVVFIDDILIYSKSEKNMSNTWRLS</sequence>
<evidence type="ECO:0000259" key="2">
    <source>
        <dbReference type="Pfam" id="PF00078"/>
    </source>
</evidence>
<reference evidence="4" key="1">
    <citation type="submission" date="2023-07" db="EMBL/GenBank/DDBJ databases">
        <title>A chromosome-level genome assembly of Lolium multiflorum.</title>
        <authorList>
            <person name="Chen Y."/>
            <person name="Copetti D."/>
            <person name="Kolliker R."/>
            <person name="Studer B."/>
        </authorList>
    </citation>
    <scope>NUCLEOTIDE SEQUENCE</scope>
    <source>
        <strain evidence="4">02402/16</strain>
        <tissue evidence="4">Leaf</tissue>
    </source>
</reference>
<feature type="domain" description="Retrotransposon gag" evidence="3">
    <location>
        <begin position="219"/>
        <end position="312"/>
    </location>
</feature>
<feature type="region of interest" description="Disordered" evidence="1">
    <location>
        <begin position="1"/>
        <end position="55"/>
    </location>
</feature>
<feature type="compositionally biased region" description="Polar residues" evidence="1">
    <location>
        <begin position="13"/>
        <end position="27"/>
    </location>
</feature>
<dbReference type="CDD" id="cd01647">
    <property type="entry name" value="RT_LTR"/>
    <property type="match status" value="1"/>
</dbReference>
<dbReference type="SUPFAM" id="SSF56672">
    <property type="entry name" value="DNA/RNA polymerases"/>
    <property type="match status" value="1"/>
</dbReference>
<dbReference type="InterPro" id="IPR000477">
    <property type="entry name" value="RT_dom"/>
</dbReference>
<dbReference type="InterPro" id="IPR043128">
    <property type="entry name" value="Rev_trsase/Diguanyl_cyclase"/>
</dbReference>
<feature type="compositionally biased region" description="Basic and acidic residues" evidence="1">
    <location>
        <begin position="376"/>
        <end position="391"/>
    </location>
</feature>
<feature type="compositionally biased region" description="Polar residues" evidence="1">
    <location>
        <begin position="425"/>
        <end position="434"/>
    </location>
</feature>
<feature type="region of interest" description="Disordered" evidence="1">
    <location>
        <begin position="376"/>
        <end position="501"/>
    </location>
</feature>
<feature type="compositionally biased region" description="Polar residues" evidence="1">
    <location>
        <begin position="46"/>
        <end position="55"/>
    </location>
</feature>
<proteinExistence type="predicted"/>
<feature type="compositionally biased region" description="Acidic residues" evidence="1">
    <location>
        <begin position="463"/>
        <end position="476"/>
    </location>
</feature>
<evidence type="ECO:0000259" key="3">
    <source>
        <dbReference type="Pfam" id="PF03732"/>
    </source>
</evidence>
<evidence type="ECO:0008006" key="6">
    <source>
        <dbReference type="Google" id="ProtNLM"/>
    </source>
</evidence>
<evidence type="ECO:0000313" key="4">
    <source>
        <dbReference type="EMBL" id="KAK1617883.1"/>
    </source>
</evidence>
<feature type="domain" description="Reverse transcriptase" evidence="2">
    <location>
        <begin position="606"/>
        <end position="674"/>
    </location>
</feature>
<feature type="region of interest" description="Disordered" evidence="1">
    <location>
        <begin position="548"/>
        <end position="575"/>
    </location>
</feature>
<dbReference type="AlphaFoldDB" id="A0AAD8VV27"/>
<accession>A0AAD8VV27</accession>
<feature type="region of interest" description="Disordered" evidence="1">
    <location>
        <begin position="84"/>
        <end position="107"/>
    </location>
</feature>
<evidence type="ECO:0000313" key="5">
    <source>
        <dbReference type="Proteomes" id="UP001231189"/>
    </source>
</evidence>
<dbReference type="EMBL" id="JAUUTY010000006">
    <property type="protein sequence ID" value="KAK1617883.1"/>
    <property type="molecule type" value="Genomic_DNA"/>
</dbReference>
<name>A0AAD8VV27_LOLMU</name>
<dbReference type="Proteomes" id="UP001231189">
    <property type="component" value="Unassembled WGS sequence"/>
</dbReference>
<protein>
    <recommendedName>
        <fullName evidence="6">Retrotransposon gag domain-containing protein</fullName>
    </recommendedName>
</protein>
<dbReference type="Pfam" id="PF03732">
    <property type="entry name" value="Retrotrans_gag"/>
    <property type="match status" value="1"/>
</dbReference>
<gene>
    <name evidence="4" type="ORF">QYE76_023400</name>
</gene>